<comment type="caution">
    <text evidence="6">The sequence shown here is derived from an EMBL/GenBank/DDBJ whole genome shotgun (WGS) entry which is preliminary data.</text>
</comment>
<sequence length="307" mass="32755">MKSNINKALPGVRTAIGVLLASVMGMSAAQSAAPDKVVASAGSVTIGQNEITRLLQGMPEAERAAIKNNRAGVENWLRQRVTSEALLREAQSKGWAERPEVKSKVDAAVREVTARIVSTSYLESVAQVPAAYPSDAEVKAAYEQGKANFNLPATYRVAQIYLASTGTDAAATTKLRDEAKKLATQARGGDFAALARSRSQDPRSAERGGEVGMLPLEQMLPEVRDAVAKLKVGQVSEPVQSPSGFHIVKLLETQPARTATLEEIKPRLQTALRDQRQQQLIQAHMAGLVPAGSLKIDSAALDAALQK</sequence>
<dbReference type="InterPro" id="IPR046357">
    <property type="entry name" value="PPIase_dom_sf"/>
</dbReference>
<dbReference type="PANTHER" id="PTHR47245">
    <property type="entry name" value="PEPTIDYLPROLYL ISOMERASE"/>
    <property type="match status" value="1"/>
</dbReference>
<dbReference type="EC" id="5.2.1.8" evidence="6"/>
<feature type="chain" id="PRO_5046557726" evidence="4">
    <location>
        <begin position="33"/>
        <end position="307"/>
    </location>
</feature>
<dbReference type="PROSITE" id="PS01096">
    <property type="entry name" value="PPIC_PPIASE_1"/>
    <property type="match status" value="1"/>
</dbReference>
<reference evidence="7" key="1">
    <citation type="journal article" date="2019" name="Int. J. Syst. Evol. Microbiol.">
        <title>The Global Catalogue of Microorganisms (GCM) 10K type strain sequencing project: providing services to taxonomists for standard genome sequencing and annotation.</title>
        <authorList>
            <consortium name="The Broad Institute Genomics Platform"/>
            <consortium name="The Broad Institute Genome Sequencing Center for Infectious Disease"/>
            <person name="Wu L."/>
            <person name="Ma J."/>
        </authorList>
    </citation>
    <scope>NUCLEOTIDE SEQUENCE [LARGE SCALE GENOMIC DNA]</scope>
    <source>
        <strain evidence="7">KACC 12508</strain>
    </source>
</reference>
<proteinExistence type="inferred from homology"/>
<keyword evidence="2 3" id="KW-0413">Isomerase</keyword>
<dbReference type="SUPFAM" id="SSF109998">
    <property type="entry name" value="Triger factor/SurA peptide-binding domain-like"/>
    <property type="match status" value="1"/>
</dbReference>
<dbReference type="SUPFAM" id="SSF54534">
    <property type="entry name" value="FKBP-like"/>
    <property type="match status" value="1"/>
</dbReference>
<accession>A0ABW2I726</accession>
<feature type="signal peptide" evidence="4">
    <location>
        <begin position="1"/>
        <end position="32"/>
    </location>
</feature>
<dbReference type="RefSeq" id="WP_382269984.1">
    <property type="nucleotide sequence ID" value="NZ_JBHTBU010000001.1"/>
</dbReference>
<keyword evidence="4" id="KW-0732">Signal</keyword>
<keyword evidence="7" id="KW-1185">Reference proteome</keyword>
<evidence type="ECO:0000313" key="7">
    <source>
        <dbReference type="Proteomes" id="UP001596542"/>
    </source>
</evidence>
<evidence type="ECO:0000256" key="4">
    <source>
        <dbReference type="SAM" id="SignalP"/>
    </source>
</evidence>
<comment type="similarity">
    <text evidence="1">Belongs to the PpiC/parvulin rotamase family.</text>
</comment>
<dbReference type="InterPro" id="IPR050245">
    <property type="entry name" value="PrsA_foldase"/>
</dbReference>
<dbReference type="InterPro" id="IPR000297">
    <property type="entry name" value="PPIase_PpiC"/>
</dbReference>
<evidence type="ECO:0000256" key="2">
    <source>
        <dbReference type="ARBA" id="ARBA00023235"/>
    </source>
</evidence>
<feature type="domain" description="PpiC" evidence="5">
    <location>
        <begin position="152"/>
        <end position="252"/>
    </location>
</feature>
<evidence type="ECO:0000256" key="1">
    <source>
        <dbReference type="ARBA" id="ARBA00007656"/>
    </source>
</evidence>
<dbReference type="Pfam" id="PF13145">
    <property type="entry name" value="Rotamase_2"/>
    <property type="match status" value="1"/>
</dbReference>
<dbReference type="PROSITE" id="PS50198">
    <property type="entry name" value="PPIC_PPIASE_2"/>
    <property type="match status" value="1"/>
</dbReference>
<evidence type="ECO:0000313" key="6">
    <source>
        <dbReference type="EMBL" id="MFC7286808.1"/>
    </source>
</evidence>
<evidence type="ECO:0000259" key="5">
    <source>
        <dbReference type="PROSITE" id="PS50198"/>
    </source>
</evidence>
<protein>
    <submittedName>
        <fullName evidence="6">Peptidylprolyl isomerase</fullName>
        <ecNumber evidence="6">5.2.1.8</ecNumber>
    </submittedName>
</protein>
<keyword evidence="3" id="KW-0697">Rotamase</keyword>
<dbReference type="EMBL" id="JBHTBU010000001">
    <property type="protein sequence ID" value="MFC7286808.1"/>
    <property type="molecule type" value="Genomic_DNA"/>
</dbReference>
<organism evidence="6 7">
    <name type="scientific">Herminiimonas glaciei</name>
    <dbReference type="NCBI Taxonomy" id="523788"/>
    <lineage>
        <taxon>Bacteria</taxon>
        <taxon>Pseudomonadati</taxon>
        <taxon>Pseudomonadota</taxon>
        <taxon>Betaproteobacteria</taxon>
        <taxon>Burkholderiales</taxon>
        <taxon>Oxalobacteraceae</taxon>
        <taxon>Herminiimonas</taxon>
    </lineage>
</organism>
<dbReference type="PANTHER" id="PTHR47245:SF3">
    <property type="entry name" value="PEPTIDYL-PROLYL CIS-TRANS ISOMERASE, PPIC-TYPE-RELATED"/>
    <property type="match status" value="1"/>
</dbReference>
<dbReference type="InterPro" id="IPR027304">
    <property type="entry name" value="Trigger_fact/SurA_dom_sf"/>
</dbReference>
<gene>
    <name evidence="6" type="ORF">ACFQPC_02050</name>
</gene>
<evidence type="ECO:0000256" key="3">
    <source>
        <dbReference type="PROSITE-ProRule" id="PRU00278"/>
    </source>
</evidence>
<dbReference type="GO" id="GO:0003755">
    <property type="term" value="F:peptidyl-prolyl cis-trans isomerase activity"/>
    <property type="evidence" value="ECO:0007669"/>
    <property type="project" value="UniProtKB-EC"/>
</dbReference>
<name>A0ABW2I726_9BURK</name>
<dbReference type="Proteomes" id="UP001596542">
    <property type="component" value="Unassembled WGS sequence"/>
</dbReference>
<dbReference type="InterPro" id="IPR023058">
    <property type="entry name" value="PPIase_PpiC_CS"/>
</dbReference>
<dbReference type="Gene3D" id="3.10.50.40">
    <property type="match status" value="1"/>
</dbReference>